<dbReference type="GO" id="GO:0009252">
    <property type="term" value="P:peptidoglycan biosynthetic process"/>
    <property type="evidence" value="ECO:0007669"/>
    <property type="project" value="UniProtKB-UniRule"/>
</dbReference>
<proteinExistence type="inferred from homology"/>
<dbReference type="InterPro" id="IPR015946">
    <property type="entry name" value="KH_dom-like_a/b"/>
</dbReference>
<dbReference type="Pfam" id="PF01424">
    <property type="entry name" value="R3H"/>
    <property type="match status" value="1"/>
</dbReference>
<dbReference type="Gene3D" id="3.30.1370.50">
    <property type="entry name" value="R3H-like domain"/>
    <property type="match status" value="1"/>
</dbReference>
<dbReference type="SMART" id="SM01245">
    <property type="entry name" value="Jag_N"/>
    <property type="match status" value="1"/>
</dbReference>
<dbReference type="GO" id="GO:0008360">
    <property type="term" value="P:regulation of cell shape"/>
    <property type="evidence" value="ECO:0007669"/>
    <property type="project" value="UniProtKB-KW"/>
</dbReference>
<dbReference type="PROSITE" id="PS51061">
    <property type="entry name" value="R3H"/>
    <property type="match status" value="1"/>
</dbReference>
<feature type="domain" description="R3H" evidence="8">
    <location>
        <begin position="143"/>
        <end position="209"/>
    </location>
</feature>
<dbReference type="PANTHER" id="PTHR35800">
    <property type="entry name" value="PROTEIN JAG"/>
    <property type="match status" value="1"/>
</dbReference>
<dbReference type="InterPro" id="IPR001374">
    <property type="entry name" value="R3H_dom"/>
</dbReference>
<dbReference type="Gene3D" id="3.30.300.20">
    <property type="match status" value="1"/>
</dbReference>
<dbReference type="InterPro" id="IPR039247">
    <property type="entry name" value="KhpB"/>
</dbReference>
<dbReference type="GO" id="GO:0003723">
    <property type="term" value="F:RNA binding"/>
    <property type="evidence" value="ECO:0007669"/>
    <property type="project" value="UniProtKB-UniRule"/>
</dbReference>
<evidence type="ECO:0000313" key="9">
    <source>
        <dbReference type="EMBL" id="HIU48658.1"/>
    </source>
</evidence>
<keyword evidence="3 6" id="KW-0133">Cell shape</keyword>
<evidence type="ECO:0000256" key="5">
    <source>
        <dbReference type="ARBA" id="ARBA00023316"/>
    </source>
</evidence>
<dbReference type="EMBL" id="DVND01000126">
    <property type="protein sequence ID" value="HIU48658.1"/>
    <property type="molecule type" value="Genomic_DNA"/>
</dbReference>
<keyword evidence="1 6" id="KW-0963">Cytoplasm</keyword>
<evidence type="ECO:0000256" key="1">
    <source>
        <dbReference type="ARBA" id="ARBA00022490"/>
    </source>
</evidence>
<accession>A0A9D1LV72</accession>
<comment type="caution">
    <text evidence="6">Lacks conserved residue(s) required for the propagation of feature annotation.</text>
</comment>
<dbReference type="AlphaFoldDB" id="A0A9D1LV72"/>
<dbReference type="InterPro" id="IPR034079">
    <property type="entry name" value="R3H_KhpB"/>
</dbReference>
<dbReference type="SMART" id="SM00393">
    <property type="entry name" value="R3H"/>
    <property type="match status" value="1"/>
</dbReference>
<evidence type="ECO:0000256" key="3">
    <source>
        <dbReference type="ARBA" id="ARBA00022960"/>
    </source>
</evidence>
<dbReference type="InterPro" id="IPR036867">
    <property type="entry name" value="R3H_dom_sf"/>
</dbReference>
<feature type="compositionally biased region" description="Polar residues" evidence="7">
    <location>
        <begin position="222"/>
        <end position="234"/>
    </location>
</feature>
<keyword evidence="2 6" id="KW-0694">RNA-binding</keyword>
<dbReference type="Pfam" id="PF13083">
    <property type="entry name" value="KH_KhpA-B"/>
    <property type="match status" value="1"/>
</dbReference>
<comment type="function">
    <text evidence="6">A probable RNA chaperone. Forms a complex with KhpA which binds to cellular RNA and controls its expression. Plays a role in peptidoglycan (PG) homeostasis and cell length regulation.</text>
</comment>
<evidence type="ECO:0000313" key="10">
    <source>
        <dbReference type="Proteomes" id="UP000824111"/>
    </source>
</evidence>
<sequence length="241" mass="27097">MLKFQKSVEKTAKNVNEATELALEALGVAEDEAIVEVLDEGTKGFLGIGSKEAKVRATLKNVEVYAARQFLDSIFKAMSLEVAIDITLDKDLMKIELSGAHMGIVIGKRGDTLDSLQYLTSLIVNHESDGYIKVTIDTENYRQKREEALVALSERLADKVARSGKKYTLEPMNPYERRIIHANLQSSEKVTTFSVGEEPYRKVVIAPKNARMYYNKRSSYQKHSSFEAYSQQGDMDSEDEI</sequence>
<dbReference type="SUPFAM" id="SSF82708">
    <property type="entry name" value="R3H domain"/>
    <property type="match status" value="1"/>
</dbReference>
<keyword evidence="5 6" id="KW-0961">Cell wall biogenesis/degradation</keyword>
<evidence type="ECO:0000256" key="2">
    <source>
        <dbReference type="ARBA" id="ARBA00022884"/>
    </source>
</evidence>
<comment type="domain">
    <text evidence="6">Has an N-terminal Jag-N domain and 2 RNA-binding domains (KH and R3H).</text>
</comment>
<dbReference type="Pfam" id="PF14804">
    <property type="entry name" value="Jag_N"/>
    <property type="match status" value="1"/>
</dbReference>
<dbReference type="GO" id="GO:0005737">
    <property type="term" value="C:cytoplasm"/>
    <property type="evidence" value="ECO:0007669"/>
    <property type="project" value="UniProtKB-SubCell"/>
</dbReference>
<dbReference type="InterPro" id="IPR032782">
    <property type="entry name" value="KhpB_N"/>
</dbReference>
<reference evidence="9" key="1">
    <citation type="submission" date="2020-10" db="EMBL/GenBank/DDBJ databases">
        <authorList>
            <person name="Gilroy R."/>
        </authorList>
    </citation>
    <scope>NUCLEOTIDE SEQUENCE</scope>
    <source>
        <strain evidence="9">ChiSjej4B22-9803</strain>
    </source>
</reference>
<protein>
    <recommendedName>
        <fullName evidence="6">RNA-binding protein KhpB</fullName>
    </recommendedName>
    <alternativeName>
        <fullName evidence="6">RNA-binding protein EloR</fullName>
    </alternativeName>
</protein>
<dbReference type="InterPro" id="IPR038247">
    <property type="entry name" value="Jag_N_dom_sf"/>
</dbReference>
<dbReference type="HAMAP" id="MF_00867">
    <property type="entry name" value="KhpB"/>
    <property type="match status" value="1"/>
</dbReference>
<comment type="caution">
    <text evidence="9">The sequence shown here is derived from an EMBL/GenBank/DDBJ whole genome shotgun (WGS) entry which is preliminary data.</text>
</comment>
<evidence type="ECO:0000256" key="7">
    <source>
        <dbReference type="SAM" id="MobiDB-lite"/>
    </source>
</evidence>
<organism evidence="9 10">
    <name type="scientific">Candidatus Avimonoglobus intestinipullorum</name>
    <dbReference type="NCBI Taxonomy" id="2840699"/>
    <lineage>
        <taxon>Bacteria</taxon>
        <taxon>Bacillati</taxon>
        <taxon>Bacillota</taxon>
        <taxon>Clostridia</taxon>
        <taxon>Eubacteriales</taxon>
        <taxon>Candidatus Avimonoglobus</taxon>
    </lineage>
</organism>
<dbReference type="Gene3D" id="3.30.30.80">
    <property type="entry name" value="probable RNA-binding protein from clostridium symbiosum atcc 14940"/>
    <property type="match status" value="1"/>
</dbReference>
<reference evidence="9" key="2">
    <citation type="journal article" date="2021" name="PeerJ">
        <title>Extensive microbial diversity within the chicken gut microbiome revealed by metagenomics and culture.</title>
        <authorList>
            <person name="Gilroy R."/>
            <person name="Ravi A."/>
            <person name="Getino M."/>
            <person name="Pursley I."/>
            <person name="Horton D.L."/>
            <person name="Alikhan N.F."/>
            <person name="Baker D."/>
            <person name="Gharbi K."/>
            <person name="Hall N."/>
            <person name="Watson M."/>
            <person name="Adriaenssens E.M."/>
            <person name="Foster-Nyarko E."/>
            <person name="Jarju S."/>
            <person name="Secka A."/>
            <person name="Antonio M."/>
            <person name="Oren A."/>
            <person name="Chaudhuri R.R."/>
            <person name="La Ragione R."/>
            <person name="Hildebrand F."/>
            <person name="Pallen M.J."/>
        </authorList>
    </citation>
    <scope>NUCLEOTIDE SEQUENCE</scope>
    <source>
        <strain evidence="9">ChiSjej4B22-9803</strain>
    </source>
</reference>
<dbReference type="PROSITE" id="PS50084">
    <property type="entry name" value="KH_TYPE_1"/>
    <property type="match status" value="1"/>
</dbReference>
<name>A0A9D1LV72_9FIRM</name>
<dbReference type="CDD" id="cd02644">
    <property type="entry name" value="R3H_jag"/>
    <property type="match status" value="1"/>
</dbReference>
<gene>
    <name evidence="6" type="primary">khpB</name>
    <name evidence="6" type="synonym">eloR</name>
    <name evidence="9" type="ORF">IAB04_04790</name>
</gene>
<dbReference type="PANTHER" id="PTHR35800:SF1">
    <property type="entry name" value="RNA-BINDING PROTEIN KHPB"/>
    <property type="match status" value="1"/>
</dbReference>
<dbReference type="CDD" id="cd02414">
    <property type="entry name" value="KH-II_Jag"/>
    <property type="match status" value="1"/>
</dbReference>
<evidence type="ECO:0000256" key="6">
    <source>
        <dbReference type="HAMAP-Rule" id="MF_00867"/>
    </source>
</evidence>
<dbReference type="Proteomes" id="UP000824111">
    <property type="component" value="Unassembled WGS sequence"/>
</dbReference>
<keyword evidence="4 6" id="KW-0143">Chaperone</keyword>
<dbReference type="InterPro" id="IPR038008">
    <property type="entry name" value="Jag_KH"/>
</dbReference>
<dbReference type="GO" id="GO:0071555">
    <property type="term" value="P:cell wall organization"/>
    <property type="evidence" value="ECO:0007669"/>
    <property type="project" value="UniProtKB-KW"/>
</dbReference>
<evidence type="ECO:0000259" key="8">
    <source>
        <dbReference type="PROSITE" id="PS51061"/>
    </source>
</evidence>
<comment type="subunit">
    <text evidence="6">Forms a complex with KhpA.</text>
</comment>
<dbReference type="NCBIfam" id="NF041568">
    <property type="entry name" value="Jag_EloR"/>
    <property type="match status" value="1"/>
</dbReference>
<comment type="subcellular location">
    <subcellularLocation>
        <location evidence="6">Cytoplasm</location>
    </subcellularLocation>
</comment>
<evidence type="ECO:0000256" key="4">
    <source>
        <dbReference type="ARBA" id="ARBA00023186"/>
    </source>
</evidence>
<feature type="region of interest" description="Disordered" evidence="7">
    <location>
        <begin position="222"/>
        <end position="241"/>
    </location>
</feature>
<comment type="similarity">
    <text evidence="6">Belongs to the KhpB RNA-binding protein family.</text>
</comment>